<feature type="region of interest" description="Disordered" evidence="1">
    <location>
        <begin position="69"/>
        <end position="88"/>
    </location>
</feature>
<evidence type="ECO:0000313" key="2">
    <source>
        <dbReference type="EMBL" id="KAF7598485.1"/>
    </source>
</evidence>
<keyword evidence="5" id="KW-1185">Reference proteome</keyword>
<evidence type="ECO:0000256" key="1">
    <source>
        <dbReference type="SAM" id="MobiDB-lite"/>
    </source>
</evidence>
<name>A0A272EQU3_9RHOO</name>
<dbReference type="EMBL" id="NMRN01000048">
    <property type="protein sequence ID" value="PAS92080.1"/>
    <property type="molecule type" value="Genomic_DNA"/>
</dbReference>
<evidence type="ECO:0000313" key="5">
    <source>
        <dbReference type="Proteomes" id="UP000623509"/>
    </source>
</evidence>
<dbReference type="Proteomes" id="UP000216107">
    <property type="component" value="Unassembled WGS sequence"/>
</dbReference>
<proteinExistence type="predicted"/>
<dbReference type="EMBL" id="MDUX01000047">
    <property type="protein sequence ID" value="KAF7598485.1"/>
    <property type="molecule type" value="Genomic_DNA"/>
</dbReference>
<evidence type="ECO:0000313" key="4">
    <source>
        <dbReference type="Proteomes" id="UP000216107"/>
    </source>
</evidence>
<dbReference type="Proteomes" id="UP000623509">
    <property type="component" value="Unassembled WGS sequence"/>
</dbReference>
<reference evidence="3 4" key="2">
    <citation type="submission" date="2017-07" db="EMBL/GenBank/DDBJ databases">
        <title>Candidatus Dactylopiibacterium carminicum, a nitrogen-fixing symbiont of the cochineal insect Dactylopius coccus and Dactylopius opuntiae (Hemiptera: Coccoidea: Dactylopiidae).</title>
        <authorList>
            <person name="Vera A."/>
        </authorList>
    </citation>
    <scope>NUCLEOTIDE SEQUENCE [LARGE SCALE GENOMIC DNA]</scope>
    <source>
        <strain evidence="3 4">NFDCM</strain>
    </source>
</reference>
<sequence length="88" mass="9731">MLLDEHHESLLADALYLLSRSATVGVCRGRMTAVIKRLDSVAGEEAFPPMLRATVERLLIDWREAQAREFGGGTETESSRVGMSHGHH</sequence>
<gene>
    <name evidence="2" type="ORF">BGI27_12970</name>
    <name evidence="3" type="ORF">CGU29_13090</name>
</gene>
<evidence type="ECO:0000313" key="3">
    <source>
        <dbReference type="EMBL" id="PAS92080.1"/>
    </source>
</evidence>
<organism evidence="3 4">
    <name type="scientific">Candidatus Dactylopiibacterium carminicum</name>
    <dbReference type="NCBI Taxonomy" id="857335"/>
    <lineage>
        <taxon>Bacteria</taxon>
        <taxon>Pseudomonadati</taxon>
        <taxon>Pseudomonadota</taxon>
        <taxon>Betaproteobacteria</taxon>
        <taxon>Rhodocyclales</taxon>
        <taxon>Rhodocyclaceae</taxon>
        <taxon>Candidatus Dactylopiibacterium</taxon>
    </lineage>
</organism>
<protein>
    <submittedName>
        <fullName evidence="3">Uncharacterized protein</fullName>
    </submittedName>
</protein>
<dbReference type="AlphaFoldDB" id="A0A272EQU3"/>
<reference evidence="2 5" key="1">
    <citation type="submission" date="2016-08" db="EMBL/GenBank/DDBJ databases">
        <title>Candidatus Dactylopiibacterium carminicum genome sequence.</title>
        <authorList>
            <person name="Ramirez-Puebla S.T."/>
            <person name="Ormeno-Orrillo E."/>
            <person name="Vera-Ponce De Leon A."/>
            <person name="Luis L."/>
            <person name="Sanchez-Flores A."/>
            <person name="Monica R."/>
            <person name="Martinez-Romero E."/>
        </authorList>
    </citation>
    <scope>NUCLEOTIDE SEQUENCE [LARGE SCALE GENOMIC DNA]</scope>
    <source>
        <strain evidence="2">END1</strain>
    </source>
</reference>
<accession>A0A272EQU3</accession>
<comment type="caution">
    <text evidence="3">The sequence shown here is derived from an EMBL/GenBank/DDBJ whole genome shotgun (WGS) entry which is preliminary data.</text>
</comment>